<gene>
    <name evidence="5" type="ORF">ESB13_13340</name>
</gene>
<evidence type="ECO:0000313" key="6">
    <source>
        <dbReference type="Proteomes" id="UP000290545"/>
    </source>
</evidence>
<dbReference type="Pfam" id="PF04773">
    <property type="entry name" value="FecR"/>
    <property type="match status" value="1"/>
</dbReference>
<dbReference type="AlphaFoldDB" id="A0A4Q1D5Z2"/>
<organism evidence="5 6">
    <name type="scientific">Filimonas effusa</name>
    <dbReference type="NCBI Taxonomy" id="2508721"/>
    <lineage>
        <taxon>Bacteria</taxon>
        <taxon>Pseudomonadati</taxon>
        <taxon>Bacteroidota</taxon>
        <taxon>Chitinophagia</taxon>
        <taxon>Chitinophagales</taxon>
        <taxon>Chitinophagaceae</taxon>
        <taxon>Filimonas</taxon>
    </lineage>
</organism>
<feature type="compositionally biased region" description="Polar residues" evidence="1">
    <location>
        <begin position="245"/>
        <end position="255"/>
    </location>
</feature>
<comment type="caution">
    <text evidence="5">The sequence shown here is derived from an EMBL/GenBank/DDBJ whole genome shotgun (WGS) entry which is preliminary data.</text>
</comment>
<evidence type="ECO:0000259" key="4">
    <source>
        <dbReference type="Pfam" id="PF16344"/>
    </source>
</evidence>
<dbReference type="InterPro" id="IPR032508">
    <property type="entry name" value="FecR_C"/>
</dbReference>
<evidence type="ECO:0000256" key="2">
    <source>
        <dbReference type="SAM" id="Phobius"/>
    </source>
</evidence>
<feature type="domain" description="Protein FecR C-terminal" evidence="4">
    <location>
        <begin position="279"/>
        <end position="347"/>
    </location>
</feature>
<dbReference type="PANTHER" id="PTHR30273">
    <property type="entry name" value="PERIPLASMIC SIGNAL SENSOR AND SIGMA FACTOR ACTIVATOR FECR-RELATED"/>
    <property type="match status" value="1"/>
</dbReference>
<feature type="domain" description="FecR protein" evidence="3">
    <location>
        <begin position="121"/>
        <end position="203"/>
    </location>
</feature>
<feature type="region of interest" description="Disordered" evidence="1">
    <location>
        <begin position="1"/>
        <end position="22"/>
    </location>
</feature>
<accession>A0A4Q1D5Z2</accession>
<evidence type="ECO:0000313" key="5">
    <source>
        <dbReference type="EMBL" id="RXK83101.1"/>
    </source>
</evidence>
<dbReference type="OrthoDB" id="934696at2"/>
<dbReference type="GO" id="GO:0016989">
    <property type="term" value="F:sigma factor antagonist activity"/>
    <property type="evidence" value="ECO:0007669"/>
    <property type="project" value="TreeGrafter"/>
</dbReference>
<feature type="compositionally biased region" description="Basic and acidic residues" evidence="1">
    <location>
        <begin position="1"/>
        <end position="12"/>
    </location>
</feature>
<keyword evidence="2" id="KW-1133">Transmembrane helix</keyword>
<dbReference type="Gene3D" id="2.60.120.1440">
    <property type="match status" value="1"/>
</dbReference>
<proteinExistence type="predicted"/>
<protein>
    <submittedName>
        <fullName evidence="5">FecR family protein</fullName>
    </submittedName>
</protein>
<dbReference type="InterPro" id="IPR006860">
    <property type="entry name" value="FecR"/>
</dbReference>
<dbReference type="Pfam" id="PF16344">
    <property type="entry name" value="FecR_C"/>
    <property type="match status" value="1"/>
</dbReference>
<evidence type="ECO:0000256" key="1">
    <source>
        <dbReference type="SAM" id="MobiDB-lite"/>
    </source>
</evidence>
<sequence>MKDKHPNNKENTPEGMEALSRHLKEQSMNLDDFLSEEEWQKFLQQRPSAHHNEEEETSYHQVYRASLGRTKRKKAIISGSAAIAILVIIISSLYYMSGNHNSPVTQIAAFTYKNISANPEQLSLPDRSVIFLYPGSEIKYQPDYNSSHRQVSLSGKAVFTVAPKAGLPFTVYCQSIATTALGTKFQVDGQTTDPRVHLYEGKIVIRRIQDSTIKRYPVIGETIAFIEKENKFYTVTSKAPQTLANIPGRQANNTGIAGRNKSPGDNEDNAIYRKPVRNYLNFSNKKLSTVFDYLARQYKVEIHYPTELAEATNVMFSIDASQPIDRILDNICQTTGMTLKQSGDKVFTISK</sequence>
<dbReference type="Gene3D" id="3.55.50.30">
    <property type="match status" value="1"/>
</dbReference>
<evidence type="ECO:0000259" key="3">
    <source>
        <dbReference type="Pfam" id="PF04773"/>
    </source>
</evidence>
<keyword evidence="2" id="KW-0812">Transmembrane</keyword>
<dbReference type="RefSeq" id="WP_129004073.1">
    <property type="nucleotide sequence ID" value="NZ_SDHZ01000002.1"/>
</dbReference>
<dbReference type="PANTHER" id="PTHR30273:SF2">
    <property type="entry name" value="PROTEIN FECR"/>
    <property type="match status" value="1"/>
</dbReference>
<feature type="region of interest" description="Disordered" evidence="1">
    <location>
        <begin position="245"/>
        <end position="268"/>
    </location>
</feature>
<dbReference type="Proteomes" id="UP000290545">
    <property type="component" value="Unassembled WGS sequence"/>
</dbReference>
<name>A0A4Q1D5Z2_9BACT</name>
<dbReference type="EMBL" id="SDHZ01000002">
    <property type="protein sequence ID" value="RXK83101.1"/>
    <property type="molecule type" value="Genomic_DNA"/>
</dbReference>
<feature type="transmembrane region" description="Helical" evidence="2">
    <location>
        <begin position="75"/>
        <end position="96"/>
    </location>
</feature>
<reference evidence="5 6" key="1">
    <citation type="submission" date="2019-01" db="EMBL/GenBank/DDBJ databases">
        <title>Filimonas sp. strain TTM-71.</title>
        <authorList>
            <person name="Chen W.-M."/>
        </authorList>
    </citation>
    <scope>NUCLEOTIDE SEQUENCE [LARGE SCALE GENOMIC DNA]</scope>
    <source>
        <strain evidence="5 6">TTM-71</strain>
    </source>
</reference>
<dbReference type="InterPro" id="IPR012373">
    <property type="entry name" value="Ferrdict_sens_TM"/>
</dbReference>
<keyword evidence="6" id="KW-1185">Reference proteome</keyword>
<keyword evidence="2" id="KW-0472">Membrane</keyword>